<feature type="domain" description="Urocanase Rossmann-like" evidence="10">
    <location>
        <begin position="136"/>
        <end position="343"/>
    </location>
</feature>
<comment type="subcellular location">
    <subcellularLocation>
        <location evidence="9">Cytoplasm</location>
    </subcellularLocation>
</comment>
<feature type="active site" evidence="9">
    <location>
        <position position="405"/>
    </location>
</feature>
<keyword evidence="9" id="KW-0963">Cytoplasm</keyword>
<evidence type="ECO:0000256" key="6">
    <source>
        <dbReference type="ARBA" id="ARBA00023239"/>
    </source>
</evidence>
<dbReference type="RefSeq" id="WP_060946009.1">
    <property type="nucleotide sequence ID" value="NZ_JAURUE010000001.1"/>
</dbReference>
<evidence type="ECO:0000256" key="5">
    <source>
        <dbReference type="ARBA" id="ARBA00023027"/>
    </source>
</evidence>
<dbReference type="InterPro" id="IPR035401">
    <property type="entry name" value="Urocanase_C"/>
</dbReference>
<evidence type="ECO:0000256" key="8">
    <source>
        <dbReference type="ARBA" id="ARBA00047623"/>
    </source>
</evidence>
<proteinExistence type="inferred from homology"/>
<dbReference type="InterPro" id="IPR035085">
    <property type="entry name" value="Urocanase_Rossmann-like"/>
</dbReference>
<comment type="catalytic activity">
    <reaction evidence="8 9">
        <text>4-imidazolone-5-propanoate = trans-urocanate + H2O</text>
        <dbReference type="Rhea" id="RHEA:13101"/>
        <dbReference type="ChEBI" id="CHEBI:15377"/>
        <dbReference type="ChEBI" id="CHEBI:17771"/>
        <dbReference type="ChEBI" id="CHEBI:77893"/>
        <dbReference type="EC" id="4.2.1.49"/>
    </reaction>
</comment>
<keyword evidence="4 9" id="KW-0369">Histidine metabolism</keyword>
<keyword evidence="14" id="KW-1185">Reference proteome</keyword>
<comment type="caution">
    <text evidence="13">The sequence shown here is derived from an EMBL/GenBank/DDBJ whole genome shotgun (WGS) entry which is preliminary data.</text>
</comment>
<dbReference type="NCBIfam" id="NF003820">
    <property type="entry name" value="PRK05414.1"/>
    <property type="match status" value="1"/>
</dbReference>
<feature type="domain" description="Urocanase C-terminal" evidence="12">
    <location>
        <begin position="346"/>
        <end position="540"/>
    </location>
</feature>
<evidence type="ECO:0000256" key="2">
    <source>
        <dbReference type="ARBA" id="ARBA00007578"/>
    </source>
</evidence>
<keyword evidence="6 9" id="KW-0456">Lyase</keyword>
<dbReference type="Gene3D" id="3.40.1770.10">
    <property type="entry name" value="Urocanase superfamily"/>
    <property type="match status" value="1"/>
</dbReference>
<feature type="binding site" evidence="9">
    <location>
        <position position="126"/>
    </location>
    <ligand>
        <name>NAD(+)</name>
        <dbReference type="ChEBI" id="CHEBI:57540"/>
    </ligand>
</feature>
<feature type="binding site" evidence="9">
    <location>
        <position position="487"/>
    </location>
    <ligand>
        <name>NAD(+)</name>
        <dbReference type="ChEBI" id="CHEBI:57540"/>
    </ligand>
</feature>
<dbReference type="Pfam" id="PF17392">
    <property type="entry name" value="Urocanase_C"/>
    <property type="match status" value="1"/>
</dbReference>
<dbReference type="HAMAP" id="MF_00577">
    <property type="entry name" value="HutU"/>
    <property type="match status" value="1"/>
</dbReference>
<dbReference type="InterPro" id="IPR055351">
    <property type="entry name" value="Urocanase"/>
</dbReference>
<feature type="binding site" evidence="9">
    <location>
        <begin position="268"/>
        <end position="269"/>
    </location>
    <ligand>
        <name>NAD(+)</name>
        <dbReference type="ChEBI" id="CHEBI:57540"/>
    </ligand>
</feature>
<keyword evidence="5 9" id="KW-0520">NAD</keyword>
<dbReference type="PIRSF" id="PIRSF001423">
    <property type="entry name" value="Urocanate_hydrat"/>
    <property type="match status" value="1"/>
</dbReference>
<comment type="similarity">
    <text evidence="2 9">Belongs to the urocanase family.</text>
</comment>
<evidence type="ECO:0000256" key="3">
    <source>
        <dbReference type="ARBA" id="ARBA00011992"/>
    </source>
</evidence>
<organism evidence="13 14">
    <name type="scientific">Streptomyces demainii</name>
    <dbReference type="NCBI Taxonomy" id="588122"/>
    <lineage>
        <taxon>Bacteria</taxon>
        <taxon>Bacillati</taxon>
        <taxon>Actinomycetota</taxon>
        <taxon>Actinomycetes</taxon>
        <taxon>Kitasatosporales</taxon>
        <taxon>Streptomycetaceae</taxon>
        <taxon>Streptomyces</taxon>
    </lineage>
</organism>
<comment type="function">
    <text evidence="9">Catalyzes the conversion of urocanate to 4-imidazolone-5-propionate.</text>
</comment>
<reference evidence="13 14" key="1">
    <citation type="submission" date="2023-07" db="EMBL/GenBank/DDBJ databases">
        <title>Sequencing the genomes of 1000 actinobacteria strains.</title>
        <authorList>
            <person name="Klenk H.-P."/>
        </authorList>
    </citation>
    <scope>NUCLEOTIDE SEQUENCE [LARGE SCALE GENOMIC DNA]</scope>
    <source>
        <strain evidence="13 14">DSM 41600</strain>
    </source>
</reference>
<accession>A0ABT9KM66</accession>
<evidence type="ECO:0000259" key="10">
    <source>
        <dbReference type="Pfam" id="PF01175"/>
    </source>
</evidence>
<evidence type="ECO:0000256" key="7">
    <source>
        <dbReference type="ARBA" id="ARBA00031640"/>
    </source>
</evidence>
<dbReference type="SUPFAM" id="SSF111326">
    <property type="entry name" value="Urocanase"/>
    <property type="match status" value="1"/>
</dbReference>
<evidence type="ECO:0000256" key="9">
    <source>
        <dbReference type="HAMAP-Rule" id="MF_00577"/>
    </source>
</evidence>
<feature type="binding site" evidence="9">
    <location>
        <begin position="48"/>
        <end position="49"/>
    </location>
    <ligand>
        <name>NAD(+)</name>
        <dbReference type="ChEBI" id="CHEBI:57540"/>
    </ligand>
</feature>
<dbReference type="Proteomes" id="UP001234880">
    <property type="component" value="Unassembled WGS sequence"/>
</dbReference>
<dbReference type="NCBIfam" id="TIGR01228">
    <property type="entry name" value="hutU"/>
    <property type="match status" value="1"/>
</dbReference>
<evidence type="ECO:0000313" key="14">
    <source>
        <dbReference type="Proteomes" id="UP001234880"/>
    </source>
</evidence>
<dbReference type="EMBL" id="JAURUE010000001">
    <property type="protein sequence ID" value="MDP9609528.1"/>
    <property type="molecule type" value="Genomic_DNA"/>
</dbReference>
<sequence>MSGPRPVRAPRGTELSARGWQQEAALRMLQNNLDPEVAEHPEKLVVYGGTGKAARDWRSFDAMVRTLRTLKQDETMLVQSGRPVGVMQTHEWAPRVLIANSNLVGDWANWEEFRRLEALGLTMYGQMTAGSWIYIGTQGILQGTYETFAAVAAKRFGGTLAGTITLTAGLGGMGGAQPLAVTMNDGVVICVDCDPRAIERRIDHRYLDVRADSLDHALELATEARDARRPLSIGVLGNAAELVPRLLAMNAPIDIVTDQTSAHDPLSYLPIGVDFDEMAAYAAEKPADFTQRARESMARHVEAMVGFMDAGAEVFDYGNSIRGEAKLAGFERAFAFPGFVPAYIRPLFCEGKGPFRWAALSGDPKDIAATDKAILDLFPENESLARWIRMAGERVHFQGLPARICWLGYGERDKAGARFNEMVADGTLAAPLAIGRDHLDCGSVASPYRETEAMLDGSDAIADWPLLNAMVNVASGASWVSIHHGGGVGMGRSIHAGQVTVADGTATAGEKIRRVLTNDPGMGVIRHVDAGYDRADEVAQERNVRVPMRETE</sequence>
<comment type="pathway">
    <text evidence="1 9">Amino-acid degradation; L-histidine degradation into L-glutamate; N-formimidoyl-L-glutamate from L-histidine: step 2/3.</text>
</comment>
<comment type="caution">
    <text evidence="9">Lacks conserved residue(s) required for the propagation of feature annotation.</text>
</comment>
<evidence type="ECO:0000256" key="1">
    <source>
        <dbReference type="ARBA" id="ARBA00004794"/>
    </source>
</evidence>
<evidence type="ECO:0000313" key="13">
    <source>
        <dbReference type="EMBL" id="MDP9609528.1"/>
    </source>
</evidence>
<feature type="binding site" evidence="9">
    <location>
        <position position="317"/>
    </location>
    <ligand>
        <name>NAD(+)</name>
        <dbReference type="ChEBI" id="CHEBI:57540"/>
    </ligand>
</feature>
<gene>
    <name evidence="9" type="primary">hutU</name>
    <name evidence="13" type="ORF">JOF35_001805</name>
</gene>
<protein>
    <recommendedName>
        <fullName evidence="3 9">Urocanate hydratase</fullName>
        <shortName evidence="9">Urocanase</shortName>
        <ecNumber evidence="3 9">4.2.1.49</ecNumber>
    </recommendedName>
    <alternativeName>
        <fullName evidence="7 9">Imidazolonepropionate hydrolase</fullName>
    </alternativeName>
</protein>
<name>A0ABT9KM66_9ACTN</name>
<dbReference type="Gene3D" id="3.40.50.10730">
    <property type="entry name" value="Urocanase like domains"/>
    <property type="match status" value="1"/>
</dbReference>
<dbReference type="PANTHER" id="PTHR12216">
    <property type="entry name" value="UROCANATE HYDRATASE"/>
    <property type="match status" value="1"/>
</dbReference>
<dbReference type="InterPro" id="IPR023636">
    <property type="entry name" value="Urocanase_CS"/>
</dbReference>
<feature type="binding site" evidence="9">
    <location>
        <begin position="238"/>
        <end position="239"/>
    </location>
    <ligand>
        <name>NAD(+)</name>
        <dbReference type="ChEBI" id="CHEBI:57540"/>
    </ligand>
</feature>
<feature type="binding site" evidence="9">
    <location>
        <begin position="259"/>
        <end position="263"/>
    </location>
    <ligand>
        <name>NAD(+)</name>
        <dbReference type="ChEBI" id="CHEBI:57540"/>
    </ligand>
</feature>
<dbReference type="InterPro" id="IPR035400">
    <property type="entry name" value="Urocanase_N"/>
</dbReference>
<dbReference type="PANTHER" id="PTHR12216:SF4">
    <property type="entry name" value="UROCANATE HYDRATASE"/>
    <property type="match status" value="1"/>
</dbReference>
<evidence type="ECO:0000259" key="12">
    <source>
        <dbReference type="Pfam" id="PF17392"/>
    </source>
</evidence>
<dbReference type="GO" id="GO:0016153">
    <property type="term" value="F:urocanate hydratase activity"/>
    <property type="evidence" value="ECO:0007669"/>
    <property type="project" value="UniProtKB-EC"/>
</dbReference>
<dbReference type="Pfam" id="PF17391">
    <property type="entry name" value="Urocanase_N"/>
    <property type="match status" value="1"/>
</dbReference>
<comment type="cofactor">
    <cofactor evidence="9">
        <name>NAD(+)</name>
        <dbReference type="ChEBI" id="CHEBI:57540"/>
    </cofactor>
    <text evidence="9">Binds 1 NAD(+) per subunit.</text>
</comment>
<dbReference type="Pfam" id="PF01175">
    <property type="entry name" value="Urocanase"/>
    <property type="match status" value="1"/>
</dbReference>
<dbReference type="PROSITE" id="PS01233">
    <property type="entry name" value="UROCANASE"/>
    <property type="match status" value="1"/>
</dbReference>
<feature type="binding site" evidence="9">
    <location>
        <position position="192"/>
    </location>
    <ligand>
        <name>NAD(+)</name>
        <dbReference type="ChEBI" id="CHEBI:57540"/>
    </ligand>
</feature>
<evidence type="ECO:0000259" key="11">
    <source>
        <dbReference type="Pfam" id="PF17391"/>
    </source>
</evidence>
<dbReference type="InterPro" id="IPR038364">
    <property type="entry name" value="Urocanase_central_sf"/>
</dbReference>
<dbReference type="GeneID" id="89483257"/>
<feature type="binding site" evidence="9">
    <location>
        <begin position="172"/>
        <end position="174"/>
    </location>
    <ligand>
        <name>NAD(+)</name>
        <dbReference type="ChEBI" id="CHEBI:57540"/>
    </ligand>
</feature>
<dbReference type="EC" id="4.2.1.49" evidence="3 9"/>
<feature type="domain" description="Urocanase N-terminal" evidence="11">
    <location>
        <begin position="7"/>
        <end position="133"/>
    </location>
</feature>
<dbReference type="InterPro" id="IPR036190">
    <property type="entry name" value="Urocanase_sf"/>
</dbReference>
<evidence type="ECO:0000256" key="4">
    <source>
        <dbReference type="ARBA" id="ARBA00022808"/>
    </source>
</evidence>
<dbReference type="InterPro" id="IPR023637">
    <property type="entry name" value="Urocanase-like"/>
</dbReference>